<evidence type="ECO:0000313" key="2">
    <source>
        <dbReference type="EMBL" id="PCS21477.1"/>
    </source>
</evidence>
<comment type="caution">
    <text evidence="2">The sequence shown here is derived from an EMBL/GenBank/DDBJ whole genome shotgun (WGS) entry which is preliminary data.</text>
</comment>
<protein>
    <submittedName>
        <fullName evidence="2">Uncharacterized protein</fullName>
    </submittedName>
</protein>
<sequence length="41" mass="4929">MMEVIRIFRRIDFLVSVVLIIQKVILLPFISDVRVFLIRQV</sequence>
<keyword evidence="3" id="KW-1185">Reference proteome</keyword>
<name>A0A2A5SZX8_9GAMM</name>
<evidence type="ECO:0000313" key="3">
    <source>
        <dbReference type="Proteomes" id="UP000219020"/>
    </source>
</evidence>
<reference evidence="3" key="1">
    <citation type="submission" date="2017-04" db="EMBL/GenBank/DDBJ databases">
        <title>Genome evolution of the luminous symbionts of deep sea anglerfish.</title>
        <authorList>
            <person name="Hendry T.A."/>
        </authorList>
    </citation>
    <scope>NUCLEOTIDE SEQUENCE [LARGE SCALE GENOMIC DNA]</scope>
</reference>
<keyword evidence="1" id="KW-0812">Transmembrane</keyword>
<dbReference type="EMBL" id="NBYY01000034">
    <property type="protein sequence ID" value="PCS21477.1"/>
    <property type="molecule type" value="Genomic_DNA"/>
</dbReference>
<dbReference type="AlphaFoldDB" id="A0A2A5SZX8"/>
<dbReference type="Proteomes" id="UP000219020">
    <property type="component" value="Unassembled WGS sequence"/>
</dbReference>
<proteinExistence type="predicted"/>
<organism evidence="2 3">
    <name type="scientific">Candidatus Enterovibrio escicola</name>
    <dbReference type="NCBI Taxonomy" id="1927127"/>
    <lineage>
        <taxon>Bacteria</taxon>
        <taxon>Pseudomonadati</taxon>
        <taxon>Pseudomonadota</taxon>
        <taxon>Gammaproteobacteria</taxon>
        <taxon>Vibrionales</taxon>
        <taxon>Vibrionaceae</taxon>
        <taxon>Enterovibrio</taxon>
    </lineage>
</organism>
<evidence type="ECO:0000256" key="1">
    <source>
        <dbReference type="SAM" id="Phobius"/>
    </source>
</evidence>
<accession>A0A2A5SZX8</accession>
<feature type="transmembrane region" description="Helical" evidence="1">
    <location>
        <begin position="12"/>
        <end position="31"/>
    </location>
</feature>
<gene>
    <name evidence="2" type="ORF">BTN49_3017</name>
</gene>
<keyword evidence="1" id="KW-1133">Transmembrane helix</keyword>
<keyword evidence="1" id="KW-0472">Membrane</keyword>